<proteinExistence type="predicted"/>
<dbReference type="GO" id="GO:0016829">
    <property type="term" value="F:lyase activity"/>
    <property type="evidence" value="ECO:0007669"/>
    <property type="project" value="UniProtKB-KW"/>
</dbReference>
<evidence type="ECO:0000313" key="1">
    <source>
        <dbReference type="EMBL" id="UZD54478.1"/>
    </source>
</evidence>
<evidence type="ECO:0000313" key="2">
    <source>
        <dbReference type="Proteomes" id="UP001163266"/>
    </source>
</evidence>
<dbReference type="Gene3D" id="3.40.50.11310">
    <property type="entry name" value="Bacterial phosphonate metabolism protein PhnH"/>
    <property type="match status" value="1"/>
</dbReference>
<accession>A0ABY6MR24</accession>
<dbReference type="PIRSF" id="PIRSF020680">
    <property type="entry name" value="PhnH"/>
    <property type="match status" value="1"/>
</dbReference>
<keyword evidence="2" id="KW-1185">Reference proteome</keyword>
<reference evidence="1" key="1">
    <citation type="submission" date="2022-10" db="EMBL/GenBank/DDBJ databases">
        <title>Complete genome sequence of Schlegelella aquatica LMG 23380.</title>
        <authorList>
            <person name="Musilova J."/>
            <person name="Kourilova X."/>
            <person name="Bezdicek M."/>
            <person name="Hermankova K."/>
            <person name="Obruca S."/>
            <person name="Sedlar K."/>
        </authorList>
    </citation>
    <scope>NUCLEOTIDE SEQUENCE</scope>
    <source>
        <strain evidence="1">LMG 23380</strain>
    </source>
</reference>
<dbReference type="NCBIfam" id="TIGR03292">
    <property type="entry name" value="PhnH_redo"/>
    <property type="match status" value="1"/>
</dbReference>
<dbReference type="SUPFAM" id="SSF159709">
    <property type="entry name" value="PhnH-like"/>
    <property type="match status" value="1"/>
</dbReference>
<dbReference type="RefSeq" id="WP_264892046.1">
    <property type="nucleotide sequence ID" value="NZ_CP110257.1"/>
</dbReference>
<organism evidence="1 2">
    <name type="scientific">Caldimonas aquatica</name>
    <dbReference type="NCBI Taxonomy" id="376175"/>
    <lineage>
        <taxon>Bacteria</taxon>
        <taxon>Pseudomonadati</taxon>
        <taxon>Pseudomonadota</taxon>
        <taxon>Betaproteobacteria</taxon>
        <taxon>Burkholderiales</taxon>
        <taxon>Sphaerotilaceae</taxon>
        <taxon>Caldimonas</taxon>
    </lineage>
</organism>
<dbReference type="InterPro" id="IPR038058">
    <property type="entry name" value="PhnH-like_sp"/>
</dbReference>
<dbReference type="Proteomes" id="UP001163266">
    <property type="component" value="Chromosome"/>
</dbReference>
<dbReference type="EMBL" id="CP110257">
    <property type="protein sequence ID" value="UZD54478.1"/>
    <property type="molecule type" value="Genomic_DNA"/>
</dbReference>
<dbReference type="InterPro" id="IPR008772">
    <property type="entry name" value="Phosphonate_metab_PhnH"/>
</dbReference>
<gene>
    <name evidence="1" type="primary">phnH</name>
    <name evidence="1" type="ORF">OMP39_12540</name>
</gene>
<name>A0ABY6MR24_9BURK</name>
<dbReference type="Pfam" id="PF05845">
    <property type="entry name" value="PhnH"/>
    <property type="match status" value="1"/>
</dbReference>
<protein>
    <submittedName>
        <fullName evidence="1">Phosphonate C-P lyase system protein PhnH</fullName>
    </submittedName>
</protein>
<sequence length="244" mass="25236">MIAALIAHSESPDAGSTGALAALPRGFADPVHGSQTTFRCLLEAMARPGCVQALDADTRDALAPPSGLGVATTAILLTVADADTAVWLSPAFAPAQVLEGVLAFGRFHTGMRVVPRAEESQYAFAPAHAAAEALLLGLPRGSDEAPQEGATLIVEAPSIVSVEEDAAAAAPPAHPEDADPTPWVRLSGPGVRHARWLAVGGLSLAFWRAREELQAGFPRGVDIVFTCSGQIAAVPRSTVVQRSR</sequence>
<keyword evidence="1" id="KW-0456">Lyase</keyword>